<proteinExistence type="predicted"/>
<evidence type="ECO:0000256" key="1">
    <source>
        <dbReference type="SAM" id="MobiDB-lite"/>
    </source>
</evidence>
<dbReference type="EMBL" id="JBHLWH010000013">
    <property type="protein sequence ID" value="MFC0247862.1"/>
    <property type="molecule type" value="Genomic_DNA"/>
</dbReference>
<name>A0ABV6F374_9MICC</name>
<feature type="region of interest" description="Disordered" evidence="1">
    <location>
        <begin position="1"/>
        <end position="42"/>
    </location>
</feature>
<gene>
    <name evidence="3" type="ORF">ACFFIO_05045</name>
</gene>
<protein>
    <submittedName>
        <fullName evidence="3">Acyl-CoA thioesterase domain-containing protein</fullName>
    </submittedName>
</protein>
<comment type="caution">
    <text evidence="3">The sequence shown here is derived from an EMBL/GenBank/DDBJ whole genome shotgun (WGS) entry which is preliminary data.</text>
</comment>
<evidence type="ECO:0000313" key="3">
    <source>
        <dbReference type="EMBL" id="MFC0247862.1"/>
    </source>
</evidence>
<dbReference type="CDD" id="cd03443">
    <property type="entry name" value="PaaI_thioesterase"/>
    <property type="match status" value="1"/>
</dbReference>
<dbReference type="SUPFAM" id="SSF54637">
    <property type="entry name" value="Thioesterase/thiol ester dehydrase-isomerase"/>
    <property type="match status" value="1"/>
</dbReference>
<dbReference type="Gene3D" id="3.10.129.10">
    <property type="entry name" value="Hotdog Thioesterase"/>
    <property type="match status" value="1"/>
</dbReference>
<accession>A0ABV6F374</accession>
<organism evidence="3 4">
    <name type="scientific">Citricoccus parietis</name>
    <dbReference type="NCBI Taxonomy" id="592307"/>
    <lineage>
        <taxon>Bacteria</taxon>
        <taxon>Bacillati</taxon>
        <taxon>Actinomycetota</taxon>
        <taxon>Actinomycetes</taxon>
        <taxon>Micrococcales</taxon>
        <taxon>Micrococcaceae</taxon>
        <taxon>Citricoccus</taxon>
    </lineage>
</organism>
<evidence type="ECO:0000259" key="2">
    <source>
        <dbReference type="Pfam" id="PF13622"/>
    </source>
</evidence>
<dbReference type="InterPro" id="IPR029069">
    <property type="entry name" value="HotDog_dom_sf"/>
</dbReference>
<keyword evidence="4" id="KW-1185">Reference proteome</keyword>
<reference evidence="3 4" key="1">
    <citation type="submission" date="2024-09" db="EMBL/GenBank/DDBJ databases">
        <authorList>
            <person name="Sun Q."/>
            <person name="Mori K."/>
        </authorList>
    </citation>
    <scope>NUCLEOTIDE SEQUENCE [LARGE SCALE GENOMIC DNA]</scope>
    <source>
        <strain evidence="3 4">CCM 7609</strain>
    </source>
</reference>
<evidence type="ECO:0000313" key="4">
    <source>
        <dbReference type="Proteomes" id="UP001589766"/>
    </source>
</evidence>
<sequence length="322" mass="33825">MTPPISGPGAVTPSGAAHQEASTSSQPLGPSPASPRPQKPLGRTEQLMRVQLQRPQHDGTPERTGSLTTGIWSLDPDGRPSGLSAAVVMDNTLATSIHAAAADLDWIVTTELQLNFILPLPADGTVLEAWTSAVLVDSMGGMSQGTLQGPDGTIHVQSVGWFQGVGANSSDALDHYSRMAALPLGPETEVPLATMLRMQGTPGTTDDDRPRVSEGFRPGPLFADNEELMNPHGAVHGGALTMMSGLAAQQAMPDRTDYDLQSLRALFLRPARGAVTARTRVRHAGRSLRIVDVELVGGVTDVGNPAASKPFVQAEAVFRAAR</sequence>
<dbReference type="Proteomes" id="UP001589766">
    <property type="component" value="Unassembled WGS sequence"/>
</dbReference>
<feature type="domain" description="Acyl-CoA thioesterase-like N-terminal HotDog" evidence="2">
    <location>
        <begin position="229"/>
        <end position="297"/>
    </location>
</feature>
<dbReference type="Pfam" id="PF13622">
    <property type="entry name" value="4HBT_3"/>
    <property type="match status" value="1"/>
</dbReference>
<feature type="compositionally biased region" description="Pro residues" evidence="1">
    <location>
        <begin position="29"/>
        <end position="38"/>
    </location>
</feature>
<dbReference type="InterPro" id="IPR049449">
    <property type="entry name" value="TesB_ACOT8-like_N"/>
</dbReference>